<protein>
    <submittedName>
        <fullName evidence="4">Uncharacterized protein</fullName>
    </submittedName>
</protein>
<name>A0A9D2NEG6_9FIRM</name>
<feature type="region of interest" description="Disordered" evidence="2">
    <location>
        <begin position="348"/>
        <end position="380"/>
    </location>
</feature>
<gene>
    <name evidence="4" type="ORF">H9761_05840</name>
</gene>
<accession>A0A9D2NEG6</accession>
<evidence type="ECO:0000256" key="3">
    <source>
        <dbReference type="SAM" id="Phobius"/>
    </source>
</evidence>
<evidence type="ECO:0000313" key="5">
    <source>
        <dbReference type="Proteomes" id="UP000823891"/>
    </source>
</evidence>
<dbReference type="AlphaFoldDB" id="A0A9D2NEG6"/>
<feature type="coiled-coil region" evidence="1">
    <location>
        <begin position="82"/>
        <end position="109"/>
    </location>
</feature>
<reference evidence="4" key="2">
    <citation type="submission" date="2021-04" db="EMBL/GenBank/DDBJ databases">
        <authorList>
            <person name="Gilroy R."/>
        </authorList>
    </citation>
    <scope>NUCLEOTIDE SEQUENCE</scope>
    <source>
        <strain evidence="4">USAMLcec2-132</strain>
    </source>
</reference>
<reference evidence="4" key="1">
    <citation type="journal article" date="2021" name="PeerJ">
        <title>Extensive microbial diversity within the chicken gut microbiome revealed by metagenomics and culture.</title>
        <authorList>
            <person name="Gilroy R."/>
            <person name="Ravi A."/>
            <person name="Getino M."/>
            <person name="Pursley I."/>
            <person name="Horton D.L."/>
            <person name="Alikhan N.F."/>
            <person name="Baker D."/>
            <person name="Gharbi K."/>
            <person name="Hall N."/>
            <person name="Watson M."/>
            <person name="Adriaenssens E.M."/>
            <person name="Foster-Nyarko E."/>
            <person name="Jarju S."/>
            <person name="Secka A."/>
            <person name="Antonio M."/>
            <person name="Oren A."/>
            <person name="Chaudhuri R.R."/>
            <person name="La Ragione R."/>
            <person name="Hildebrand F."/>
            <person name="Pallen M.J."/>
        </authorList>
    </citation>
    <scope>NUCLEOTIDE SEQUENCE</scope>
    <source>
        <strain evidence="4">USAMLcec2-132</strain>
    </source>
</reference>
<sequence length="380" mass="43774">MNTGKIDIFYKKIPESIRGLIEIAANLVAIVLPLFSGICYIIDIVVSKEENGTANIPINGIVLVVITIIVLIALCIRYKNHKVKFIENLEKYENRLEQQRQEFEKQKSIVCVNNYKFMHDYRNEINWMEFNAKEGKLSEETLHHTVENFLEKSLDNLTGILSNLTGETVCGCVKLIIGGNFNNVKIEDASVRTFARSSNTDCKRRSNDVKSDKKGVPIRGNTDFMSILSDDRNSNDSYFYKGNLLEFNNEMKKIGKSYENTTLNWEEYYKGTIVVPIRIAKKRISNTHSINSYCILGFLCVDTLSLTAFIAEQEENYTYIVKSYAATMFNMLYKYQLYLDGVTQSHSDNSKDQCNDEKSVSQQNYSNKGEKRKRTRRERN</sequence>
<feature type="compositionally biased region" description="Basic and acidic residues" evidence="2">
    <location>
        <begin position="348"/>
        <end position="359"/>
    </location>
</feature>
<dbReference type="Proteomes" id="UP000823891">
    <property type="component" value="Unassembled WGS sequence"/>
</dbReference>
<evidence type="ECO:0000313" key="4">
    <source>
        <dbReference type="EMBL" id="HJC23210.1"/>
    </source>
</evidence>
<keyword evidence="1" id="KW-0175">Coiled coil</keyword>
<comment type="caution">
    <text evidence="4">The sequence shown here is derived from an EMBL/GenBank/DDBJ whole genome shotgun (WGS) entry which is preliminary data.</text>
</comment>
<feature type="transmembrane region" description="Helical" evidence="3">
    <location>
        <begin position="20"/>
        <end position="46"/>
    </location>
</feature>
<keyword evidence="3" id="KW-0812">Transmembrane</keyword>
<keyword evidence="3" id="KW-0472">Membrane</keyword>
<evidence type="ECO:0000256" key="2">
    <source>
        <dbReference type="SAM" id="MobiDB-lite"/>
    </source>
</evidence>
<proteinExistence type="predicted"/>
<feature type="transmembrane region" description="Helical" evidence="3">
    <location>
        <begin position="58"/>
        <end position="76"/>
    </location>
</feature>
<evidence type="ECO:0000256" key="1">
    <source>
        <dbReference type="SAM" id="Coils"/>
    </source>
</evidence>
<dbReference type="EMBL" id="DWWS01000021">
    <property type="protein sequence ID" value="HJC23210.1"/>
    <property type="molecule type" value="Genomic_DNA"/>
</dbReference>
<organism evidence="4 5">
    <name type="scientific">Candidatus Eisenbergiella merdavium</name>
    <dbReference type="NCBI Taxonomy" id="2838551"/>
    <lineage>
        <taxon>Bacteria</taxon>
        <taxon>Bacillati</taxon>
        <taxon>Bacillota</taxon>
        <taxon>Clostridia</taxon>
        <taxon>Lachnospirales</taxon>
        <taxon>Lachnospiraceae</taxon>
        <taxon>Eisenbergiella</taxon>
    </lineage>
</organism>
<feature type="compositionally biased region" description="Basic residues" evidence="2">
    <location>
        <begin position="370"/>
        <end position="380"/>
    </location>
</feature>
<keyword evidence="3" id="KW-1133">Transmembrane helix</keyword>